<dbReference type="EMBL" id="JABWDY010020047">
    <property type="protein sequence ID" value="KAF5193441.1"/>
    <property type="molecule type" value="Genomic_DNA"/>
</dbReference>
<organism evidence="1 2">
    <name type="scientific">Thalictrum thalictroides</name>
    <name type="common">Rue-anemone</name>
    <name type="synonym">Anemone thalictroides</name>
    <dbReference type="NCBI Taxonomy" id="46969"/>
    <lineage>
        <taxon>Eukaryota</taxon>
        <taxon>Viridiplantae</taxon>
        <taxon>Streptophyta</taxon>
        <taxon>Embryophyta</taxon>
        <taxon>Tracheophyta</taxon>
        <taxon>Spermatophyta</taxon>
        <taxon>Magnoliopsida</taxon>
        <taxon>Ranunculales</taxon>
        <taxon>Ranunculaceae</taxon>
        <taxon>Thalictroideae</taxon>
        <taxon>Thalictrum</taxon>
    </lineage>
</organism>
<reference evidence="1 2" key="1">
    <citation type="submission" date="2020-06" db="EMBL/GenBank/DDBJ databases">
        <title>Transcriptomic and genomic resources for Thalictrum thalictroides and T. hernandezii: Facilitating candidate gene discovery in an emerging model plant lineage.</title>
        <authorList>
            <person name="Arias T."/>
            <person name="Riano-Pachon D.M."/>
            <person name="Di Stilio V.S."/>
        </authorList>
    </citation>
    <scope>NUCLEOTIDE SEQUENCE [LARGE SCALE GENOMIC DNA]</scope>
    <source>
        <strain evidence="2">cv. WT478/WT964</strain>
        <tissue evidence="1">Leaves</tissue>
    </source>
</reference>
<dbReference type="Proteomes" id="UP000554482">
    <property type="component" value="Unassembled WGS sequence"/>
</dbReference>
<dbReference type="OrthoDB" id="686619at2759"/>
<proteinExistence type="predicted"/>
<evidence type="ECO:0008006" key="3">
    <source>
        <dbReference type="Google" id="ProtNLM"/>
    </source>
</evidence>
<comment type="caution">
    <text evidence="1">The sequence shown here is derived from an EMBL/GenBank/DDBJ whole genome shotgun (WGS) entry which is preliminary data.</text>
</comment>
<sequence length="138" mass="16591">MTNGVESSHLSRHTLISIIYERARDKDKSVFAHARWERDVQKWDVKYRDNLYEWEEEEMNNLKVKLEEEQISEDDDIWKWKGGQSGDFSVASFYEKINGNRGVENFPKTLIWGIDIPYKVKIFVWVLIWERTHLLLID</sequence>
<protein>
    <recommendedName>
        <fullName evidence="3">Reverse transcriptase zinc-binding domain-containing protein</fullName>
    </recommendedName>
</protein>
<keyword evidence="2" id="KW-1185">Reference proteome</keyword>
<accession>A0A7J6W891</accession>
<gene>
    <name evidence="1" type="ORF">FRX31_016972</name>
</gene>
<evidence type="ECO:0000313" key="1">
    <source>
        <dbReference type="EMBL" id="KAF5193441.1"/>
    </source>
</evidence>
<name>A0A7J6W891_THATH</name>
<dbReference type="AlphaFoldDB" id="A0A7J6W891"/>
<evidence type="ECO:0000313" key="2">
    <source>
        <dbReference type="Proteomes" id="UP000554482"/>
    </source>
</evidence>